<keyword evidence="5 13" id="KW-0227">DNA damage</keyword>
<dbReference type="EC" id="3.4.21.88" evidence="13"/>
<dbReference type="GO" id="GO:0006508">
    <property type="term" value="P:proteolysis"/>
    <property type="evidence" value="ECO:0007669"/>
    <property type="project" value="InterPro"/>
</dbReference>
<evidence type="ECO:0000256" key="6">
    <source>
        <dbReference type="ARBA" id="ARBA00022801"/>
    </source>
</evidence>
<evidence type="ECO:0000256" key="5">
    <source>
        <dbReference type="ARBA" id="ARBA00022763"/>
    </source>
</evidence>
<evidence type="ECO:0000313" key="17">
    <source>
        <dbReference type="EMBL" id="PRQ09458.1"/>
    </source>
</evidence>
<dbReference type="NCBIfam" id="TIGR00498">
    <property type="entry name" value="lexA"/>
    <property type="match status" value="1"/>
</dbReference>
<dbReference type="Pfam" id="PF00717">
    <property type="entry name" value="Peptidase_S24"/>
    <property type="match status" value="1"/>
</dbReference>
<sequence length="207" mass="23351">MRQPLTARQREALDYISYCLDERGYPPTLREIGEHMGIRSTNGVNDHLKALERKGYLVREELKSRALRPVNTDDAKVTIPIVGLVAAGQPILAQENISDRVTIDRFFIGKAPSKEVFGLVIRGDSMIDDGIYDGDYIFVRKQSTAENGEIIVAMIDGEATCKRIFHEGDRVRLQPANSTMKPIVVHRSEFRAIDIIGKVVGIYRRMH</sequence>
<dbReference type="HAMAP" id="MF_00015">
    <property type="entry name" value="LexA"/>
    <property type="match status" value="1"/>
</dbReference>
<dbReference type="InterPro" id="IPR039418">
    <property type="entry name" value="LexA-like"/>
</dbReference>
<feature type="domain" description="LexA repressor DNA-binding" evidence="16">
    <location>
        <begin position="3"/>
        <end position="66"/>
    </location>
</feature>
<keyword evidence="11 13" id="KW-0234">DNA repair</keyword>
<dbReference type="Gene3D" id="1.10.10.10">
    <property type="entry name" value="Winged helix-like DNA-binding domain superfamily/Winged helix DNA-binding domain"/>
    <property type="match status" value="1"/>
</dbReference>
<evidence type="ECO:0000256" key="2">
    <source>
        <dbReference type="ARBA" id="ARBA00011738"/>
    </source>
</evidence>
<dbReference type="GO" id="GO:0004252">
    <property type="term" value="F:serine-type endopeptidase activity"/>
    <property type="evidence" value="ECO:0007669"/>
    <property type="project" value="UniProtKB-UniRule"/>
</dbReference>
<evidence type="ECO:0000259" key="16">
    <source>
        <dbReference type="Pfam" id="PF01726"/>
    </source>
</evidence>
<gene>
    <name evidence="13 17" type="primary">lexA</name>
    <name evidence="17" type="ORF">ENSA7_08230</name>
</gene>
<keyword evidence="4 13" id="KW-0235">DNA replication</keyword>
<dbReference type="EMBL" id="PVNL01000021">
    <property type="protein sequence ID" value="PRQ09458.1"/>
    <property type="molecule type" value="Genomic_DNA"/>
</dbReference>
<dbReference type="SUPFAM" id="SSF51306">
    <property type="entry name" value="LexA/Signal peptidase"/>
    <property type="match status" value="1"/>
</dbReference>
<dbReference type="Pfam" id="PF01726">
    <property type="entry name" value="LexA_DNA_bind"/>
    <property type="match status" value="1"/>
</dbReference>
<comment type="subunit">
    <text evidence="2 13">Homodimer.</text>
</comment>
<dbReference type="FunFam" id="1.10.10.10:FF:000009">
    <property type="entry name" value="LexA repressor"/>
    <property type="match status" value="1"/>
</dbReference>
<keyword evidence="10 13" id="KW-0804">Transcription</keyword>
<evidence type="ECO:0000256" key="3">
    <source>
        <dbReference type="ARBA" id="ARBA00022491"/>
    </source>
</evidence>
<comment type="caution">
    <text evidence="17">The sequence shown here is derived from an EMBL/GenBank/DDBJ whole genome shotgun (WGS) entry which is preliminary data.</text>
</comment>
<keyword evidence="8 13" id="KW-0805">Transcription regulation</keyword>
<name>A0A2S9YWI0_9BACT</name>
<dbReference type="InterPro" id="IPR036286">
    <property type="entry name" value="LexA/Signal_pep-like_sf"/>
</dbReference>
<dbReference type="PRINTS" id="PR00726">
    <property type="entry name" value="LEXASERPTASE"/>
</dbReference>
<evidence type="ECO:0000313" key="18">
    <source>
        <dbReference type="Proteomes" id="UP000238823"/>
    </source>
</evidence>
<comment type="function">
    <text evidence="13">Represses a number of genes involved in the response to DNA damage (SOS response), including recA and lexA. In the presence of single-stranded DNA, RecA interacts with LexA causing an autocatalytic cleavage which disrupts the DNA-binding part of LexA, leading to derepression of the SOS regulon and eventually DNA repair.</text>
</comment>
<dbReference type="AlphaFoldDB" id="A0A2S9YWI0"/>
<evidence type="ECO:0000256" key="1">
    <source>
        <dbReference type="ARBA" id="ARBA00007484"/>
    </source>
</evidence>
<reference evidence="17 18" key="1">
    <citation type="submission" date="2018-03" db="EMBL/GenBank/DDBJ databases">
        <title>Draft Genome Sequences of the Obligatory Marine Myxobacteria Enhygromyxa salina SWB007.</title>
        <authorList>
            <person name="Poehlein A."/>
            <person name="Moghaddam J.A."/>
            <person name="Harms H."/>
            <person name="Alanjari M."/>
            <person name="Koenig G.M."/>
            <person name="Daniel R."/>
            <person name="Schaeberle T.F."/>
        </authorList>
    </citation>
    <scope>NUCLEOTIDE SEQUENCE [LARGE SCALE GENOMIC DNA]</scope>
    <source>
        <strain evidence="17 18">SWB007</strain>
    </source>
</reference>
<evidence type="ECO:0000259" key="15">
    <source>
        <dbReference type="Pfam" id="PF00717"/>
    </source>
</evidence>
<evidence type="ECO:0000256" key="7">
    <source>
        <dbReference type="ARBA" id="ARBA00022813"/>
    </source>
</evidence>
<evidence type="ECO:0000256" key="9">
    <source>
        <dbReference type="ARBA" id="ARBA00023125"/>
    </source>
</evidence>
<dbReference type="FunFam" id="2.10.109.10:FF:000001">
    <property type="entry name" value="LexA repressor"/>
    <property type="match status" value="1"/>
</dbReference>
<dbReference type="CDD" id="cd06529">
    <property type="entry name" value="S24_LexA-like"/>
    <property type="match status" value="1"/>
</dbReference>
<dbReference type="GO" id="GO:0045892">
    <property type="term" value="P:negative regulation of DNA-templated transcription"/>
    <property type="evidence" value="ECO:0007669"/>
    <property type="project" value="UniProtKB-UniRule"/>
</dbReference>
<keyword evidence="6 13" id="KW-0378">Hydrolase</keyword>
<dbReference type="InterPro" id="IPR006200">
    <property type="entry name" value="LexA"/>
</dbReference>
<dbReference type="GO" id="GO:0009432">
    <property type="term" value="P:SOS response"/>
    <property type="evidence" value="ECO:0007669"/>
    <property type="project" value="UniProtKB-UniRule"/>
</dbReference>
<evidence type="ECO:0000256" key="8">
    <source>
        <dbReference type="ARBA" id="ARBA00023015"/>
    </source>
</evidence>
<dbReference type="SUPFAM" id="SSF46785">
    <property type="entry name" value="Winged helix' DNA-binding domain"/>
    <property type="match status" value="1"/>
</dbReference>
<proteinExistence type="inferred from homology"/>
<feature type="domain" description="Peptidase S24/S26A/S26B/S26C" evidence="15">
    <location>
        <begin position="80"/>
        <end position="200"/>
    </location>
</feature>
<dbReference type="InterPro" id="IPR015927">
    <property type="entry name" value="Peptidase_S24_S26A/B/C"/>
</dbReference>
<dbReference type="GO" id="GO:0006260">
    <property type="term" value="P:DNA replication"/>
    <property type="evidence" value="ECO:0007669"/>
    <property type="project" value="UniProtKB-UniRule"/>
</dbReference>
<evidence type="ECO:0000256" key="11">
    <source>
        <dbReference type="ARBA" id="ARBA00023204"/>
    </source>
</evidence>
<dbReference type="InterPro" id="IPR036388">
    <property type="entry name" value="WH-like_DNA-bd_sf"/>
</dbReference>
<dbReference type="InterPro" id="IPR036390">
    <property type="entry name" value="WH_DNA-bd_sf"/>
</dbReference>
<keyword evidence="9 13" id="KW-0238">DNA-binding</keyword>
<keyword evidence="3 13" id="KW-0678">Repressor</keyword>
<feature type="DNA-binding region" description="H-T-H motif" evidence="13">
    <location>
        <begin position="29"/>
        <end position="49"/>
    </location>
</feature>
<dbReference type="Proteomes" id="UP000238823">
    <property type="component" value="Unassembled WGS sequence"/>
</dbReference>
<dbReference type="Gene3D" id="2.10.109.10">
    <property type="entry name" value="Umud Fragment, subunit A"/>
    <property type="match status" value="1"/>
</dbReference>
<evidence type="ECO:0000256" key="4">
    <source>
        <dbReference type="ARBA" id="ARBA00022705"/>
    </source>
</evidence>
<evidence type="ECO:0000256" key="10">
    <source>
        <dbReference type="ARBA" id="ARBA00023163"/>
    </source>
</evidence>
<feature type="active site" description="For autocatalytic cleavage activity" evidence="13">
    <location>
        <position position="162"/>
    </location>
</feature>
<dbReference type="GO" id="GO:0003677">
    <property type="term" value="F:DNA binding"/>
    <property type="evidence" value="ECO:0007669"/>
    <property type="project" value="UniProtKB-UniRule"/>
</dbReference>
<dbReference type="RefSeq" id="WP_106087898.1">
    <property type="nucleotide sequence ID" value="NZ_PVNL01000021.1"/>
</dbReference>
<feature type="active site" description="For autocatalytic cleavage activity" evidence="13">
    <location>
        <position position="125"/>
    </location>
</feature>
<keyword evidence="7 13" id="KW-0068">Autocatalytic cleavage</keyword>
<dbReference type="OrthoDB" id="9802364at2"/>
<dbReference type="InterPro" id="IPR006197">
    <property type="entry name" value="Peptidase_S24_LexA"/>
</dbReference>
<dbReference type="GO" id="GO:0006281">
    <property type="term" value="P:DNA repair"/>
    <property type="evidence" value="ECO:0007669"/>
    <property type="project" value="UniProtKB-UniRule"/>
</dbReference>
<feature type="site" description="Cleavage; by autolysis" evidence="13">
    <location>
        <begin position="87"/>
        <end position="88"/>
    </location>
</feature>
<keyword evidence="12 13" id="KW-0742">SOS response</keyword>
<evidence type="ECO:0000256" key="14">
    <source>
        <dbReference type="RuleBase" id="RU003991"/>
    </source>
</evidence>
<evidence type="ECO:0000256" key="12">
    <source>
        <dbReference type="ARBA" id="ARBA00023236"/>
    </source>
</evidence>
<dbReference type="PANTHER" id="PTHR33516">
    <property type="entry name" value="LEXA REPRESSOR"/>
    <property type="match status" value="1"/>
</dbReference>
<comment type="catalytic activity">
    <reaction evidence="13">
        <text>Hydrolysis of Ala-|-Gly bond in repressor LexA.</text>
        <dbReference type="EC" id="3.4.21.88"/>
    </reaction>
</comment>
<dbReference type="PANTHER" id="PTHR33516:SF2">
    <property type="entry name" value="LEXA REPRESSOR-RELATED"/>
    <property type="match status" value="1"/>
</dbReference>
<dbReference type="InterPro" id="IPR006199">
    <property type="entry name" value="LexA_DNA-bd_dom"/>
</dbReference>
<evidence type="ECO:0000256" key="13">
    <source>
        <dbReference type="HAMAP-Rule" id="MF_00015"/>
    </source>
</evidence>
<organism evidence="17 18">
    <name type="scientific">Enhygromyxa salina</name>
    <dbReference type="NCBI Taxonomy" id="215803"/>
    <lineage>
        <taxon>Bacteria</taxon>
        <taxon>Pseudomonadati</taxon>
        <taxon>Myxococcota</taxon>
        <taxon>Polyangia</taxon>
        <taxon>Nannocystales</taxon>
        <taxon>Nannocystaceae</taxon>
        <taxon>Enhygromyxa</taxon>
    </lineage>
</organism>
<protein>
    <recommendedName>
        <fullName evidence="13">LexA repressor</fullName>
        <ecNumber evidence="13">3.4.21.88</ecNumber>
    </recommendedName>
</protein>
<accession>A0A2S9YWI0</accession>
<dbReference type="InterPro" id="IPR050077">
    <property type="entry name" value="LexA_repressor"/>
</dbReference>
<comment type="similarity">
    <text evidence="1 13 14">Belongs to the peptidase S24 family.</text>
</comment>